<dbReference type="Proteomes" id="UP000006578">
    <property type="component" value="Chromosome"/>
</dbReference>
<dbReference type="EMBL" id="CP000356">
    <property type="protein sequence ID" value="ABF54205.1"/>
    <property type="molecule type" value="Genomic_DNA"/>
</dbReference>
<name>Q1GQ67_SPHAL</name>
<feature type="transmembrane region" description="Helical" evidence="1">
    <location>
        <begin position="12"/>
        <end position="29"/>
    </location>
</feature>
<reference evidence="2 3" key="1">
    <citation type="journal article" date="2009" name="Proc. Natl. Acad. Sci. U.S.A.">
        <title>The genomic basis of trophic strategy in marine bacteria.</title>
        <authorList>
            <person name="Lauro F.M."/>
            <person name="McDougald D."/>
            <person name="Thomas T."/>
            <person name="Williams T.J."/>
            <person name="Egan S."/>
            <person name="Rice S."/>
            <person name="DeMaere M.Z."/>
            <person name="Ting L."/>
            <person name="Ertan H."/>
            <person name="Johnson J."/>
            <person name="Ferriera S."/>
            <person name="Lapidus A."/>
            <person name="Anderson I."/>
            <person name="Kyrpides N."/>
            <person name="Munk A.C."/>
            <person name="Detter C."/>
            <person name="Han C.S."/>
            <person name="Brown M.V."/>
            <person name="Robb F.T."/>
            <person name="Kjelleberg S."/>
            <person name="Cavicchioli R."/>
        </authorList>
    </citation>
    <scope>NUCLEOTIDE SEQUENCE [LARGE SCALE GENOMIC DNA]</scope>
    <source>
        <strain evidence="3">DSM 13593 / LMG 18877 / RB2256</strain>
    </source>
</reference>
<dbReference type="AlphaFoldDB" id="Q1GQ67"/>
<gene>
    <name evidence="2" type="ordered locus">Sala_2498</name>
</gene>
<proteinExistence type="predicted"/>
<keyword evidence="1" id="KW-0812">Transmembrane</keyword>
<feature type="transmembrane region" description="Helical" evidence="1">
    <location>
        <begin position="58"/>
        <end position="77"/>
    </location>
</feature>
<evidence type="ECO:0000256" key="1">
    <source>
        <dbReference type="SAM" id="Phobius"/>
    </source>
</evidence>
<feature type="transmembrane region" description="Helical" evidence="1">
    <location>
        <begin position="89"/>
        <end position="108"/>
    </location>
</feature>
<dbReference type="STRING" id="317655.Sala_2498"/>
<dbReference type="HOGENOM" id="CLU_1685444_0_0_5"/>
<keyword evidence="1" id="KW-1133">Transmembrane helix</keyword>
<organism evidence="2 3">
    <name type="scientific">Sphingopyxis alaskensis (strain DSM 13593 / LMG 18877 / RB2256)</name>
    <name type="common">Sphingomonas alaskensis</name>
    <dbReference type="NCBI Taxonomy" id="317655"/>
    <lineage>
        <taxon>Bacteria</taxon>
        <taxon>Pseudomonadati</taxon>
        <taxon>Pseudomonadota</taxon>
        <taxon>Alphaproteobacteria</taxon>
        <taxon>Sphingomonadales</taxon>
        <taxon>Sphingomonadaceae</taxon>
        <taxon>Sphingopyxis</taxon>
    </lineage>
</organism>
<sequence length="156" mass="15897">MEVVAGASDRGMFMTLMLILGAIAALYCLRLLFRSAKFALPVCAAIALGFALRDLGFGWLTILGSALIAGLAVLALGRRLVGGAAPFPVKLCVILMFVGAAAFAGYQAGTALAILGGLEAGAKHGLAFLSGLLTGYASWRDLVSPAVSAERPALSV</sequence>
<protein>
    <submittedName>
        <fullName evidence="2">Uncharacterized protein</fullName>
    </submittedName>
</protein>
<keyword evidence="1" id="KW-0472">Membrane</keyword>
<dbReference type="KEGG" id="sal:Sala_2498"/>
<evidence type="ECO:0000313" key="2">
    <source>
        <dbReference type="EMBL" id="ABF54205.1"/>
    </source>
</evidence>
<keyword evidence="3" id="KW-1185">Reference proteome</keyword>
<evidence type="ECO:0000313" key="3">
    <source>
        <dbReference type="Proteomes" id="UP000006578"/>
    </source>
</evidence>
<accession>Q1GQ67</accession>